<protein>
    <submittedName>
        <fullName evidence="8">Fanconi anemia group M protein</fullName>
    </submittedName>
</protein>
<dbReference type="InterPro" id="IPR011335">
    <property type="entry name" value="Restrct_endonuc-II-like"/>
</dbReference>
<dbReference type="SMART" id="SM00487">
    <property type="entry name" value="DEXDc"/>
    <property type="match status" value="1"/>
</dbReference>
<dbReference type="SUPFAM" id="SSF47781">
    <property type="entry name" value="RuvA domain 2-like"/>
    <property type="match status" value="1"/>
</dbReference>
<dbReference type="AlphaFoldDB" id="A0A1I4IZU7"/>
<dbReference type="GO" id="GO:0003677">
    <property type="term" value="F:DNA binding"/>
    <property type="evidence" value="ECO:0007669"/>
    <property type="project" value="InterPro"/>
</dbReference>
<evidence type="ECO:0000256" key="4">
    <source>
        <dbReference type="ARBA" id="ARBA00022840"/>
    </source>
</evidence>
<evidence type="ECO:0000256" key="3">
    <source>
        <dbReference type="ARBA" id="ARBA00022806"/>
    </source>
</evidence>
<reference evidence="9" key="1">
    <citation type="submission" date="2016-10" db="EMBL/GenBank/DDBJ databases">
        <authorList>
            <person name="Varghese N."/>
        </authorList>
    </citation>
    <scope>NUCLEOTIDE SEQUENCE [LARGE SCALE GENOMIC DNA]</scope>
    <source>
        <strain evidence="9">DSM 16632</strain>
    </source>
</reference>
<keyword evidence="4" id="KW-0067">ATP-binding</keyword>
<dbReference type="CDD" id="cd12089">
    <property type="entry name" value="Hef_ID"/>
    <property type="match status" value="1"/>
</dbReference>
<dbReference type="Gene3D" id="1.10.150.20">
    <property type="entry name" value="5' to 3' exonuclease, C-terminal subdomain"/>
    <property type="match status" value="1"/>
</dbReference>
<dbReference type="GO" id="GO:0140097">
    <property type="term" value="F:catalytic activity, acting on DNA"/>
    <property type="evidence" value="ECO:0007669"/>
    <property type="project" value="UniProtKB-ARBA"/>
</dbReference>
<dbReference type="InterPro" id="IPR010994">
    <property type="entry name" value="RuvA_2-like"/>
</dbReference>
<dbReference type="SUPFAM" id="SSF52980">
    <property type="entry name" value="Restriction endonuclease-like"/>
    <property type="match status" value="1"/>
</dbReference>
<dbReference type="PANTHER" id="PTHR14025">
    <property type="entry name" value="FANCONI ANEMIA GROUP M FANCM FAMILY MEMBER"/>
    <property type="match status" value="1"/>
</dbReference>
<dbReference type="InterPro" id="IPR011545">
    <property type="entry name" value="DEAD/DEAH_box_helicase_dom"/>
</dbReference>
<evidence type="ECO:0000259" key="7">
    <source>
        <dbReference type="PROSITE" id="PS51194"/>
    </source>
</evidence>
<dbReference type="SMART" id="SM00490">
    <property type="entry name" value="HELICc"/>
    <property type="match status" value="1"/>
</dbReference>
<proteinExistence type="predicted"/>
<gene>
    <name evidence="8" type="ORF">SAMN02910297_01301</name>
</gene>
<evidence type="ECO:0000256" key="1">
    <source>
        <dbReference type="ARBA" id="ARBA00022741"/>
    </source>
</evidence>
<dbReference type="RefSeq" id="WP_074798628.1">
    <property type="nucleotide sequence ID" value="NZ_FOTL01000021.1"/>
</dbReference>
<name>A0A1I4IZU7_METOL</name>
<dbReference type="InterPro" id="IPR014001">
    <property type="entry name" value="Helicase_ATP-bd"/>
</dbReference>
<keyword evidence="3" id="KW-0347">Helicase</keyword>
<dbReference type="PROSITE" id="PS51192">
    <property type="entry name" value="HELICASE_ATP_BIND_1"/>
    <property type="match status" value="1"/>
</dbReference>
<dbReference type="CDD" id="cd20075">
    <property type="entry name" value="XPF_nuclease_XPF_arch"/>
    <property type="match status" value="1"/>
</dbReference>
<dbReference type="SUPFAM" id="SSF52540">
    <property type="entry name" value="P-loop containing nucleoside triphosphate hydrolases"/>
    <property type="match status" value="1"/>
</dbReference>
<dbReference type="GO" id="GO:0016787">
    <property type="term" value="F:hydrolase activity"/>
    <property type="evidence" value="ECO:0007669"/>
    <property type="project" value="UniProtKB-KW"/>
</dbReference>
<dbReference type="EMBL" id="FOTL01000021">
    <property type="protein sequence ID" value="SFL59859.1"/>
    <property type="molecule type" value="Genomic_DNA"/>
</dbReference>
<dbReference type="Proteomes" id="UP000183442">
    <property type="component" value="Unassembled WGS sequence"/>
</dbReference>
<evidence type="ECO:0000259" key="6">
    <source>
        <dbReference type="PROSITE" id="PS51192"/>
    </source>
</evidence>
<organism evidence="8 9">
    <name type="scientific">Methanobrevibacter olleyae</name>
    <dbReference type="NCBI Taxonomy" id="294671"/>
    <lineage>
        <taxon>Archaea</taxon>
        <taxon>Methanobacteriati</taxon>
        <taxon>Methanobacteriota</taxon>
        <taxon>Methanomada group</taxon>
        <taxon>Methanobacteria</taxon>
        <taxon>Methanobacteriales</taxon>
        <taxon>Methanobacteriaceae</taxon>
        <taxon>Methanobrevibacter</taxon>
    </lineage>
</organism>
<dbReference type="InterPro" id="IPR001650">
    <property type="entry name" value="Helicase_C-like"/>
</dbReference>
<evidence type="ECO:0000256" key="2">
    <source>
        <dbReference type="ARBA" id="ARBA00022801"/>
    </source>
</evidence>
<dbReference type="Gene3D" id="3.40.50.300">
    <property type="entry name" value="P-loop containing nucleotide triphosphate hydrolases"/>
    <property type="match status" value="2"/>
</dbReference>
<dbReference type="SMART" id="SM00891">
    <property type="entry name" value="ERCC4"/>
    <property type="match status" value="1"/>
</dbReference>
<evidence type="ECO:0000256" key="5">
    <source>
        <dbReference type="SAM" id="Coils"/>
    </source>
</evidence>
<feature type="domain" description="Helicase ATP-binding" evidence="6">
    <location>
        <begin position="25"/>
        <end position="190"/>
    </location>
</feature>
<dbReference type="InterPro" id="IPR003583">
    <property type="entry name" value="Hlx-hairpin-Hlx_DNA-bd_motif"/>
</dbReference>
<accession>A0A1I4IZU7</accession>
<dbReference type="GO" id="GO:0005524">
    <property type="term" value="F:ATP binding"/>
    <property type="evidence" value="ECO:0007669"/>
    <property type="project" value="UniProtKB-KW"/>
</dbReference>
<dbReference type="Pfam" id="PF00271">
    <property type="entry name" value="Helicase_C"/>
    <property type="match status" value="1"/>
</dbReference>
<dbReference type="GO" id="GO:0006281">
    <property type="term" value="P:DNA repair"/>
    <property type="evidence" value="ECO:0007669"/>
    <property type="project" value="InterPro"/>
</dbReference>
<keyword evidence="5" id="KW-0175">Coiled coil</keyword>
<feature type="domain" description="Helicase C-terminal" evidence="7">
    <location>
        <begin position="362"/>
        <end position="531"/>
    </location>
</feature>
<sequence>MVTYIEHPLIRPNSAEARIYQQVLAADVLKNGNTMIVAPTALGKTIIAMLVAADRLQKFNRSKILVLAPSKPLTIQHEENFKDFLNVHCTSITGAVKTSEREKRWNESQVICATPQTVESDLLNERYSLDDVSLVVFDECHHAVGSYSYVYLASRYIKECQNHLILGLTASPGHDKNKIKEVCENLFIQDITIKTEEDPDVKPYFNPINIDWVKVEMGPQLEKIRDLANKALKVRLKGLKTLGVINTVAVNKRDILKARSKVQRRIGQSVNPPKECFQAMSILSAVINLQHALNLLETQGVAPFNDYVVRLRKKTTRAAKNILADPNFSKAVYYAKEAEEYGLEHPKMKKLIELLKLELGLDGQTRLKSLRDEGKNKDSPKIIVFTQFRDTLDMIHERCEKEGIKSVRFYGQGTSDGKKGLTQKEQKNIIKSFKTGNYDVLISTSVAEEGIDIPAVDLVILYEPVPSEIRMIQRRGRTGRKSSGRMKVLITKNTIDEGYYWTSVRRESRMKTQLATQEAIEELKLNAVEKIEAERSVRVLGKKEKSIVEEPVNSDIEEELDEETKDEDLEEIDLENENEERLAEFKEKKGKEEQALEDKEEQALEDAIYEELAKNPQNQELVVYVDSREGNSKVIRALDTIGVKVKINTMSVADYQVSEEVAIERKTAKDFVDSIVDKRLFKQARMMMEEFKKPIIILEGDDFYSGFINPNAIRGAMTSIVLDYGISIIPTRTAEDTAAMIKRIAVREQKGEKRSIQIRTEKKPQNLWEQQLFIIESLPNIGPVNAKNLLEHFGSVKAVLEADEKQLQEVNGIGKKTAKNIREVIEGKYLYFKKDKNQKKLK</sequence>
<dbReference type="InterPro" id="IPR041755">
    <property type="entry name" value="Hef_ID"/>
</dbReference>
<dbReference type="SMART" id="SM00278">
    <property type="entry name" value="HhH1"/>
    <property type="match status" value="2"/>
</dbReference>
<evidence type="ECO:0000313" key="9">
    <source>
        <dbReference type="Proteomes" id="UP000183442"/>
    </source>
</evidence>
<dbReference type="GO" id="GO:0004386">
    <property type="term" value="F:helicase activity"/>
    <property type="evidence" value="ECO:0007669"/>
    <property type="project" value="UniProtKB-KW"/>
</dbReference>
<dbReference type="Pfam" id="PF02732">
    <property type="entry name" value="ERCC4"/>
    <property type="match status" value="1"/>
</dbReference>
<keyword evidence="1" id="KW-0547">Nucleotide-binding</keyword>
<dbReference type="InterPro" id="IPR027417">
    <property type="entry name" value="P-loop_NTPase"/>
</dbReference>
<dbReference type="NCBIfam" id="NF010337">
    <property type="entry name" value="PRK13766.1"/>
    <property type="match status" value="1"/>
</dbReference>
<dbReference type="PROSITE" id="PS51194">
    <property type="entry name" value="HELICASE_CTER"/>
    <property type="match status" value="1"/>
</dbReference>
<dbReference type="OrthoDB" id="11644at2157"/>
<dbReference type="Pfam" id="PF21210">
    <property type="entry name" value="RNA_helicase_helical"/>
    <property type="match status" value="1"/>
</dbReference>
<dbReference type="InterPro" id="IPR006166">
    <property type="entry name" value="ERCC4_domain"/>
</dbReference>
<feature type="coiled-coil region" evidence="5">
    <location>
        <begin position="560"/>
        <end position="602"/>
    </location>
</feature>
<dbReference type="Pfam" id="PF14520">
    <property type="entry name" value="HHH_5"/>
    <property type="match status" value="1"/>
</dbReference>
<dbReference type="Gene3D" id="3.40.50.10130">
    <property type="match status" value="1"/>
</dbReference>
<dbReference type="Gene3D" id="1.20.1320.20">
    <property type="entry name" value="hef helicase domain"/>
    <property type="match status" value="1"/>
</dbReference>
<dbReference type="Pfam" id="PF00270">
    <property type="entry name" value="DEAD"/>
    <property type="match status" value="1"/>
</dbReference>
<dbReference type="PANTHER" id="PTHR14025:SF20">
    <property type="entry name" value="FANCONI ANEMIA GROUP M PROTEIN"/>
    <property type="match status" value="1"/>
</dbReference>
<keyword evidence="2" id="KW-0378">Hydrolase</keyword>
<dbReference type="GO" id="GO:0004518">
    <property type="term" value="F:nuclease activity"/>
    <property type="evidence" value="ECO:0007669"/>
    <property type="project" value="InterPro"/>
</dbReference>
<evidence type="ECO:0000313" key="8">
    <source>
        <dbReference type="EMBL" id="SFL59859.1"/>
    </source>
</evidence>